<dbReference type="HOGENOM" id="CLU_1323625_0_0_1"/>
<evidence type="ECO:0000256" key="2">
    <source>
        <dbReference type="SAM" id="Phobius"/>
    </source>
</evidence>
<feature type="transmembrane region" description="Helical" evidence="2">
    <location>
        <begin position="112"/>
        <end position="135"/>
    </location>
</feature>
<keyword evidence="2" id="KW-0472">Membrane</keyword>
<accession>A0A0D2EHT1</accession>
<dbReference type="AlphaFoldDB" id="A0A0D2EHT1"/>
<protein>
    <submittedName>
        <fullName evidence="3">Uncharacterized protein</fullName>
    </submittedName>
</protein>
<evidence type="ECO:0000313" key="4">
    <source>
        <dbReference type="Proteomes" id="UP000053789"/>
    </source>
</evidence>
<keyword evidence="4" id="KW-1185">Reference proteome</keyword>
<feature type="region of interest" description="Disordered" evidence="1">
    <location>
        <begin position="147"/>
        <end position="166"/>
    </location>
</feature>
<gene>
    <name evidence="3" type="ORF">Z519_09782</name>
</gene>
<feature type="compositionally biased region" description="Low complexity" evidence="1">
    <location>
        <begin position="147"/>
        <end position="157"/>
    </location>
</feature>
<name>A0A0D2EHT1_CLAB1</name>
<dbReference type="GeneID" id="27702710"/>
<organism evidence="3 4">
    <name type="scientific">Cladophialophora bantiana (strain ATCC 10958 / CBS 173.52 / CDC B-1940 / NIH 8579)</name>
    <name type="common">Xylohypha bantiana</name>
    <dbReference type="NCBI Taxonomy" id="1442370"/>
    <lineage>
        <taxon>Eukaryota</taxon>
        <taxon>Fungi</taxon>
        <taxon>Dikarya</taxon>
        <taxon>Ascomycota</taxon>
        <taxon>Pezizomycotina</taxon>
        <taxon>Eurotiomycetes</taxon>
        <taxon>Chaetothyriomycetidae</taxon>
        <taxon>Chaetothyriales</taxon>
        <taxon>Herpotrichiellaceae</taxon>
        <taxon>Cladophialophora</taxon>
    </lineage>
</organism>
<evidence type="ECO:0000256" key="1">
    <source>
        <dbReference type="SAM" id="MobiDB-lite"/>
    </source>
</evidence>
<dbReference type="OrthoDB" id="4121286at2759"/>
<dbReference type="RefSeq" id="XP_016616295.1">
    <property type="nucleotide sequence ID" value="XM_016767503.1"/>
</dbReference>
<proteinExistence type="predicted"/>
<evidence type="ECO:0000313" key="3">
    <source>
        <dbReference type="EMBL" id="KIW89626.1"/>
    </source>
</evidence>
<keyword evidence="2" id="KW-0812">Transmembrane</keyword>
<keyword evidence="2" id="KW-1133">Transmembrane helix</keyword>
<reference evidence="3" key="1">
    <citation type="submission" date="2015-01" db="EMBL/GenBank/DDBJ databases">
        <title>The Genome Sequence of Cladophialophora bantiana CBS 173.52.</title>
        <authorList>
            <consortium name="The Broad Institute Genomics Platform"/>
            <person name="Cuomo C."/>
            <person name="de Hoog S."/>
            <person name="Gorbushina A."/>
            <person name="Stielow B."/>
            <person name="Teixiera M."/>
            <person name="Abouelleil A."/>
            <person name="Chapman S.B."/>
            <person name="Priest M."/>
            <person name="Young S.K."/>
            <person name="Wortman J."/>
            <person name="Nusbaum C."/>
            <person name="Birren B."/>
        </authorList>
    </citation>
    <scope>NUCLEOTIDE SEQUENCE [LARGE SCALE GENOMIC DNA]</scope>
    <source>
        <strain evidence="3">CBS 173.52</strain>
    </source>
</reference>
<sequence length="229" mass="25162">MPVIEQRAPGQGSVYPAVVESTTAQSQWLSYTSTTEQAWATTSTPEGWVTSYTTQTGWITSYTTTTDCNCEWPSTTPVIVTPTTTSVIPIQTTTPAGVIVVDHRQHGLSPGAVGGIVLGVFFGVLLLFLLCLCCFRNYRARRYYVSDSSSSSSSSSHSPRRKPPVVIIDPYPNRPEANLTFVGGGNYPGTRVMVTKTQKIFIRPPPVRQVRTVRETRRAEKIVVVEEDD</sequence>
<dbReference type="Proteomes" id="UP000053789">
    <property type="component" value="Unassembled WGS sequence"/>
</dbReference>
<dbReference type="VEuPathDB" id="FungiDB:Z519_09782"/>
<dbReference type="EMBL" id="KN846995">
    <property type="protein sequence ID" value="KIW89626.1"/>
    <property type="molecule type" value="Genomic_DNA"/>
</dbReference>